<keyword evidence="9" id="KW-0762">Sugar transport</keyword>
<feature type="transmembrane region" description="Helical" evidence="7">
    <location>
        <begin position="129"/>
        <end position="150"/>
    </location>
</feature>
<keyword evidence="5 7" id="KW-1133">Transmembrane helix</keyword>
<gene>
    <name evidence="9" type="ORF">HNQ97_006329</name>
</gene>
<evidence type="ECO:0000259" key="8">
    <source>
        <dbReference type="PROSITE" id="PS50928"/>
    </source>
</evidence>
<reference evidence="9 10" key="1">
    <citation type="submission" date="2020-08" db="EMBL/GenBank/DDBJ databases">
        <title>Genomic Encyclopedia of Type Strains, Phase IV (KMG-IV): sequencing the most valuable type-strain genomes for metagenomic binning, comparative biology and taxonomic classification.</title>
        <authorList>
            <person name="Goeker M."/>
        </authorList>
    </citation>
    <scope>NUCLEOTIDE SEQUENCE [LARGE SCALE GENOMIC DNA]</scope>
    <source>
        <strain evidence="9 10">DSM 17455</strain>
    </source>
</reference>
<dbReference type="PROSITE" id="PS50928">
    <property type="entry name" value="ABC_TM1"/>
    <property type="match status" value="1"/>
</dbReference>
<dbReference type="SUPFAM" id="SSF161098">
    <property type="entry name" value="MetI-like"/>
    <property type="match status" value="1"/>
</dbReference>
<evidence type="ECO:0000256" key="6">
    <source>
        <dbReference type="ARBA" id="ARBA00023136"/>
    </source>
</evidence>
<keyword evidence="4 7" id="KW-0812">Transmembrane</keyword>
<dbReference type="Gene3D" id="1.10.3720.10">
    <property type="entry name" value="MetI-like"/>
    <property type="match status" value="1"/>
</dbReference>
<dbReference type="PANTHER" id="PTHR43005">
    <property type="entry name" value="BLR7065 PROTEIN"/>
    <property type="match status" value="1"/>
</dbReference>
<comment type="caution">
    <text evidence="9">The sequence shown here is derived from an EMBL/GenBank/DDBJ whole genome shotgun (WGS) entry which is preliminary data.</text>
</comment>
<feature type="transmembrane region" description="Helical" evidence="7">
    <location>
        <begin position="233"/>
        <end position="259"/>
    </location>
</feature>
<comment type="subcellular location">
    <subcellularLocation>
        <location evidence="1 7">Cell membrane</location>
        <topology evidence="1 7">Multi-pass membrane protein</topology>
    </subcellularLocation>
</comment>
<evidence type="ECO:0000313" key="9">
    <source>
        <dbReference type="EMBL" id="MBA9024291.1"/>
    </source>
</evidence>
<dbReference type="InterPro" id="IPR035906">
    <property type="entry name" value="MetI-like_sf"/>
</dbReference>
<dbReference type="Pfam" id="PF00528">
    <property type="entry name" value="BPD_transp_1"/>
    <property type="match status" value="1"/>
</dbReference>
<evidence type="ECO:0000256" key="7">
    <source>
        <dbReference type="RuleBase" id="RU363032"/>
    </source>
</evidence>
<evidence type="ECO:0000256" key="4">
    <source>
        <dbReference type="ARBA" id="ARBA00022692"/>
    </source>
</evidence>
<keyword evidence="2 7" id="KW-0813">Transport</keyword>
<protein>
    <submittedName>
        <fullName evidence="9">Multiple sugar transport system permease protein</fullName>
    </submittedName>
</protein>
<dbReference type="EMBL" id="JACJHZ010000054">
    <property type="protein sequence ID" value="MBA9024291.1"/>
    <property type="molecule type" value="Genomic_DNA"/>
</dbReference>
<feature type="domain" description="ABC transmembrane type-1" evidence="8">
    <location>
        <begin position="92"/>
        <end position="308"/>
    </location>
</feature>
<dbReference type="PANTHER" id="PTHR43005:SF1">
    <property type="entry name" value="SPERMIDINE_PUTRESCINE TRANSPORT SYSTEM PERMEASE PROTEIN"/>
    <property type="match status" value="1"/>
</dbReference>
<keyword evidence="3" id="KW-1003">Cell membrane</keyword>
<evidence type="ECO:0000313" key="10">
    <source>
        <dbReference type="Proteomes" id="UP000587524"/>
    </source>
</evidence>
<keyword evidence="10" id="KW-1185">Reference proteome</keyword>
<organism evidence="9 10">
    <name type="scientific">Aminobacter ciceronei</name>
    <dbReference type="NCBI Taxonomy" id="150723"/>
    <lineage>
        <taxon>Bacteria</taxon>
        <taxon>Pseudomonadati</taxon>
        <taxon>Pseudomonadota</taxon>
        <taxon>Alphaproteobacteria</taxon>
        <taxon>Hyphomicrobiales</taxon>
        <taxon>Phyllobacteriaceae</taxon>
        <taxon>Aminobacter</taxon>
    </lineage>
</organism>
<feature type="transmembrane region" description="Helical" evidence="7">
    <location>
        <begin position="287"/>
        <end position="309"/>
    </location>
</feature>
<evidence type="ECO:0000256" key="3">
    <source>
        <dbReference type="ARBA" id="ARBA00022475"/>
    </source>
</evidence>
<evidence type="ECO:0000256" key="1">
    <source>
        <dbReference type="ARBA" id="ARBA00004651"/>
    </source>
</evidence>
<feature type="transmembrane region" description="Helical" evidence="7">
    <location>
        <begin position="96"/>
        <end position="117"/>
    </location>
</feature>
<feature type="transmembrane region" description="Helical" evidence="7">
    <location>
        <begin position="179"/>
        <end position="204"/>
    </location>
</feature>
<accession>A0ABR6CHU7</accession>
<sequence length="317" mass="34619">MPKASPESVAMTTAVAESNSPRKAGRRGSVLPGFEPWLYLSPALILLVTVLLVPLIIGISYSFRKFSAFKSEYVGLGQYQALFSDPLLAQALVNTLWWTVGSLFFQFFLGLGLALLLDRPFWGRKMVQAVVFLPWAVPSFLSGLTWAWLFNPIVGPLPHWLYAMGIMAEPSNILADPKIAMWGPIIANVWFGIPFFAITLLAALKSIPSELHEAAAIDGASPWQRFSKVTLPFLAPTIAITVMLRTIWIATFADLIFVMTSGGPAGSTNTVATYIYVSAFKSLDKGYASAVAVLLLILLIAYAVVLIGIRRSLARYS</sequence>
<evidence type="ECO:0000256" key="2">
    <source>
        <dbReference type="ARBA" id="ARBA00022448"/>
    </source>
</evidence>
<dbReference type="InterPro" id="IPR000515">
    <property type="entry name" value="MetI-like"/>
</dbReference>
<proteinExistence type="inferred from homology"/>
<dbReference type="Proteomes" id="UP000587524">
    <property type="component" value="Unassembled WGS sequence"/>
</dbReference>
<name>A0ABR6CHU7_9HYPH</name>
<feature type="transmembrane region" description="Helical" evidence="7">
    <location>
        <begin position="37"/>
        <end position="63"/>
    </location>
</feature>
<keyword evidence="6 7" id="KW-0472">Membrane</keyword>
<dbReference type="CDD" id="cd06261">
    <property type="entry name" value="TM_PBP2"/>
    <property type="match status" value="1"/>
</dbReference>
<comment type="similarity">
    <text evidence="7">Belongs to the binding-protein-dependent transport system permease family.</text>
</comment>
<evidence type="ECO:0000256" key="5">
    <source>
        <dbReference type="ARBA" id="ARBA00022989"/>
    </source>
</evidence>